<proteinExistence type="predicted"/>
<accession>A0ABC9Y192</accession>
<dbReference type="Proteomes" id="UP001623348">
    <property type="component" value="Unassembled WGS sequence"/>
</dbReference>
<protein>
    <submittedName>
        <fullName evidence="1">cAMP-dependent protein kinase inhibitor alpha</fullName>
    </submittedName>
</protein>
<comment type="caution">
    <text evidence="1">The sequence shown here is derived from an EMBL/GenBank/DDBJ whole genome shotgun (WGS) entry which is preliminary data.</text>
</comment>
<dbReference type="PANTHER" id="PTHR33332">
    <property type="entry name" value="REVERSE TRANSCRIPTASE DOMAIN-CONTAINING PROTEIN"/>
    <property type="match status" value="1"/>
</dbReference>
<dbReference type="GO" id="GO:0004860">
    <property type="term" value="F:protein kinase inhibitor activity"/>
    <property type="evidence" value="ECO:0007669"/>
    <property type="project" value="UniProtKB-KW"/>
</dbReference>
<dbReference type="AlphaFoldDB" id="A0ABC9Y192"/>
<evidence type="ECO:0000313" key="2">
    <source>
        <dbReference type="Proteomes" id="UP001623348"/>
    </source>
</evidence>
<dbReference type="EMBL" id="BAAFJT010000040">
    <property type="protein sequence ID" value="GAB0203040.1"/>
    <property type="molecule type" value="Genomic_DNA"/>
</dbReference>
<keyword evidence="2" id="KW-1185">Reference proteome</keyword>
<dbReference type="PRINTS" id="PR01345">
    <property type="entry name" value="CERVTRCPTASE"/>
</dbReference>
<organism evidence="1 2">
    <name type="scientific">Grus japonensis</name>
    <name type="common">Japanese crane</name>
    <name type="synonym">Red-crowned crane</name>
    <dbReference type="NCBI Taxonomy" id="30415"/>
    <lineage>
        <taxon>Eukaryota</taxon>
        <taxon>Metazoa</taxon>
        <taxon>Chordata</taxon>
        <taxon>Craniata</taxon>
        <taxon>Vertebrata</taxon>
        <taxon>Euteleostomi</taxon>
        <taxon>Archelosauria</taxon>
        <taxon>Archosauria</taxon>
        <taxon>Dinosauria</taxon>
        <taxon>Saurischia</taxon>
        <taxon>Theropoda</taxon>
        <taxon>Coelurosauria</taxon>
        <taxon>Aves</taxon>
        <taxon>Neognathae</taxon>
        <taxon>Neoaves</taxon>
        <taxon>Gruiformes</taxon>
        <taxon>Gruidae</taxon>
        <taxon>Grus</taxon>
    </lineage>
</organism>
<keyword evidence="1" id="KW-0649">Protein kinase inhibitor</keyword>
<name>A0ABC9Y192_GRUJA</name>
<gene>
    <name evidence="1" type="ORF">GRJ2_002769600</name>
</gene>
<reference evidence="1 2" key="1">
    <citation type="submission" date="2024-06" db="EMBL/GenBank/DDBJ databases">
        <title>The draft genome of Grus japonensis, version 3.</title>
        <authorList>
            <person name="Nabeshima K."/>
            <person name="Suzuki S."/>
            <person name="Onuma M."/>
        </authorList>
    </citation>
    <scope>NUCLEOTIDE SEQUENCE [LARGE SCALE GENOMIC DNA]</scope>
    <source>
        <strain evidence="1 2">451A</strain>
    </source>
</reference>
<sequence length="202" mass="22690">MSCEERLRTLGLSSLETRRLRGDLMALCSSLRRGGGEGGAGLFSQVPSDRTHRGIECTLRKCADDTKLCGAVEGQDAIQRHLGKLKKWAHVNLMRFNKAKCKVLHMSQGNPWYQYRLGDEGIESSPMEKDLGVLVDEKLDVSWQCALAAQKVNRILGCIKSSVTSRSREVILPLYSGLVRPHLEYCIQLWGPQYKKDTELLE</sequence>
<evidence type="ECO:0000313" key="1">
    <source>
        <dbReference type="EMBL" id="GAB0203040.1"/>
    </source>
</evidence>